<evidence type="ECO:0000313" key="3">
    <source>
        <dbReference type="Proteomes" id="UP000054337"/>
    </source>
</evidence>
<organism evidence="2 3">
    <name type="scientific">Bipolaris victoriae (strain FI3)</name>
    <name type="common">Victoria blight of oats agent</name>
    <name type="synonym">Cochliobolus victoriae</name>
    <dbReference type="NCBI Taxonomy" id="930091"/>
    <lineage>
        <taxon>Eukaryota</taxon>
        <taxon>Fungi</taxon>
        <taxon>Dikarya</taxon>
        <taxon>Ascomycota</taxon>
        <taxon>Pezizomycotina</taxon>
        <taxon>Dothideomycetes</taxon>
        <taxon>Pleosporomycetidae</taxon>
        <taxon>Pleosporales</taxon>
        <taxon>Pleosporineae</taxon>
        <taxon>Pleosporaceae</taxon>
        <taxon>Bipolaris</taxon>
    </lineage>
</organism>
<dbReference type="Pfam" id="PF24494">
    <property type="entry name" value="DUF7587"/>
    <property type="match status" value="1"/>
</dbReference>
<feature type="domain" description="DUF7587" evidence="1">
    <location>
        <begin position="144"/>
        <end position="259"/>
    </location>
</feature>
<evidence type="ECO:0000313" key="2">
    <source>
        <dbReference type="EMBL" id="EUN30291.1"/>
    </source>
</evidence>
<protein>
    <recommendedName>
        <fullName evidence="1">DUF7587 domain-containing protein</fullName>
    </recommendedName>
</protein>
<dbReference type="Proteomes" id="UP000054337">
    <property type="component" value="Unassembled WGS sequence"/>
</dbReference>
<keyword evidence="3" id="KW-1185">Reference proteome</keyword>
<dbReference type="HOGENOM" id="CLU_035446_0_0_1"/>
<evidence type="ECO:0000259" key="1">
    <source>
        <dbReference type="Pfam" id="PF24494"/>
    </source>
</evidence>
<name>W7EQE4_BIPV3</name>
<dbReference type="GeneID" id="26259194"/>
<dbReference type="InterPro" id="IPR056009">
    <property type="entry name" value="DUF7587"/>
</dbReference>
<accession>W7EQE4</accession>
<proteinExistence type="predicted"/>
<dbReference type="AlphaFoldDB" id="W7EQE4"/>
<dbReference type="EMBL" id="KI968706">
    <property type="protein sequence ID" value="EUN30291.1"/>
    <property type="molecule type" value="Genomic_DNA"/>
</dbReference>
<feature type="non-terminal residue" evidence="2">
    <location>
        <position position="1"/>
    </location>
</feature>
<reference evidence="2 3" key="1">
    <citation type="journal article" date="2013" name="PLoS Genet.">
        <title>Comparative genome structure, secondary metabolite, and effector coding capacity across Cochliobolus pathogens.</title>
        <authorList>
            <person name="Condon B.J."/>
            <person name="Leng Y."/>
            <person name="Wu D."/>
            <person name="Bushley K.E."/>
            <person name="Ohm R.A."/>
            <person name="Otillar R."/>
            <person name="Martin J."/>
            <person name="Schackwitz W."/>
            <person name="Grimwood J."/>
            <person name="MohdZainudin N."/>
            <person name="Xue C."/>
            <person name="Wang R."/>
            <person name="Manning V.A."/>
            <person name="Dhillon B."/>
            <person name="Tu Z.J."/>
            <person name="Steffenson B.J."/>
            <person name="Salamov A."/>
            <person name="Sun H."/>
            <person name="Lowry S."/>
            <person name="LaButti K."/>
            <person name="Han J."/>
            <person name="Copeland A."/>
            <person name="Lindquist E."/>
            <person name="Barry K."/>
            <person name="Schmutz J."/>
            <person name="Baker S.E."/>
            <person name="Ciuffetti L.M."/>
            <person name="Grigoriev I.V."/>
            <person name="Zhong S."/>
            <person name="Turgeon B.G."/>
        </authorList>
    </citation>
    <scope>NUCLEOTIDE SEQUENCE [LARGE SCALE GENOMIC DNA]</scope>
    <source>
        <strain evidence="2 3">FI3</strain>
    </source>
</reference>
<dbReference type="RefSeq" id="XP_014559913.1">
    <property type="nucleotide sequence ID" value="XM_014704427.1"/>
</dbReference>
<sequence length="394" mass="45127">LTIIEFIKNAIIGYSKTIKSPDEQSLIHHFLRFFDEEIQKIIQNNVHAAGDDALSWKVADECYKEAISPSGILNADRYFNDVKNSLPRRRADSVSGNQDHVFNDKRKREWIDSWVTILNRAPSGLTLFYPRTSNDIDLTNPKTIPPYLFRVFDMKSSGNNDEEVMASSRHASQVRTSGVNDLLGMEDVKATRLLSYHIGHKWRRKYDDQDNLVSWTSSLLYAVQYATYRKHHPRLKNADINICMVQTSQFPQGQFVRDIKLLNKYLAIASDLGGKVWSIFDLRLSKPEFYNGEYFSQGVLNHAGRSCVVSLEQLEDAGIFKLYPALEDPSDDDGVVRNALKVLDLRQEWSDEQTTTENDVPYALSIARKCFPGFNEYDIACILLAFKHRELSGK</sequence>
<dbReference type="OrthoDB" id="4152607at2759"/>
<gene>
    <name evidence="2" type="ORF">COCVIDRAFT_90450</name>
</gene>